<feature type="domain" description="CAAX prenyl protease 2/Lysostaphin resistance protein A-like" evidence="2">
    <location>
        <begin position="76"/>
        <end position="173"/>
    </location>
</feature>
<dbReference type="GO" id="GO:0006508">
    <property type="term" value="P:proteolysis"/>
    <property type="evidence" value="ECO:0007669"/>
    <property type="project" value="UniProtKB-KW"/>
</dbReference>
<keyword evidence="1" id="KW-0472">Membrane</keyword>
<keyword evidence="3" id="KW-0482">Metalloprotease</keyword>
<keyword evidence="4" id="KW-1185">Reference proteome</keyword>
<dbReference type="Proteomes" id="UP000294850">
    <property type="component" value="Unassembled WGS sequence"/>
</dbReference>
<keyword evidence="3" id="KW-0378">Hydrolase</keyword>
<reference evidence="3 4" key="1">
    <citation type="submission" date="2019-03" db="EMBL/GenBank/DDBJ databases">
        <title>Dyadobacter AR-3-6 sp. nov., isolated from arctic soil.</title>
        <authorList>
            <person name="Chaudhary D.K."/>
        </authorList>
    </citation>
    <scope>NUCLEOTIDE SEQUENCE [LARGE SCALE GENOMIC DNA]</scope>
    <source>
        <strain evidence="3 4">AR-3-6</strain>
    </source>
</reference>
<dbReference type="Pfam" id="PF02517">
    <property type="entry name" value="Rce1-like"/>
    <property type="match status" value="1"/>
</dbReference>
<proteinExistence type="predicted"/>
<dbReference type="EMBL" id="SMFL01000006">
    <property type="protein sequence ID" value="TDE13793.1"/>
    <property type="molecule type" value="Genomic_DNA"/>
</dbReference>
<dbReference type="GO" id="GO:0004175">
    <property type="term" value="F:endopeptidase activity"/>
    <property type="evidence" value="ECO:0007669"/>
    <property type="project" value="UniProtKB-ARBA"/>
</dbReference>
<gene>
    <name evidence="3" type="ORF">E0F88_18040</name>
</gene>
<feature type="transmembrane region" description="Helical" evidence="1">
    <location>
        <begin position="36"/>
        <end position="55"/>
    </location>
</feature>
<dbReference type="GO" id="GO:0080120">
    <property type="term" value="P:CAAX-box protein maturation"/>
    <property type="evidence" value="ECO:0007669"/>
    <property type="project" value="UniProtKB-ARBA"/>
</dbReference>
<evidence type="ECO:0000313" key="4">
    <source>
        <dbReference type="Proteomes" id="UP000294850"/>
    </source>
</evidence>
<sequence length="183" mass="21170">MLAHFQYLSISFLRFTVDPNNPEYPQIPKQQKLLDVGVYYAILGFLGGSLLWCVVEAAEYLSLFSPLIELNNGDQVFLTVFSAVVVAPIVEEGISRLFLGYVRHLSYFKWLYYLSSLSFGWIHIFTYDYDQSHYLYIPIITGAQTFAGLLFGYVRIRYGFWYGVLLHSMYNLLVVISLYTIGY</sequence>
<protein>
    <submittedName>
        <fullName evidence="3">CPBP family intramembrane metalloprotease</fullName>
    </submittedName>
</protein>
<feature type="transmembrane region" description="Helical" evidence="1">
    <location>
        <begin position="110"/>
        <end position="127"/>
    </location>
</feature>
<accession>A0A4R5DSG0</accession>
<feature type="transmembrane region" description="Helical" evidence="1">
    <location>
        <begin position="160"/>
        <end position="181"/>
    </location>
</feature>
<dbReference type="AlphaFoldDB" id="A0A4R5DSG0"/>
<evidence type="ECO:0000313" key="3">
    <source>
        <dbReference type="EMBL" id="TDE13793.1"/>
    </source>
</evidence>
<keyword evidence="1" id="KW-0812">Transmembrane</keyword>
<evidence type="ECO:0000256" key="1">
    <source>
        <dbReference type="SAM" id="Phobius"/>
    </source>
</evidence>
<keyword evidence="3" id="KW-0645">Protease</keyword>
<name>A0A4R5DSG0_9BACT</name>
<evidence type="ECO:0000259" key="2">
    <source>
        <dbReference type="Pfam" id="PF02517"/>
    </source>
</evidence>
<dbReference type="InterPro" id="IPR003675">
    <property type="entry name" value="Rce1/LyrA-like_dom"/>
</dbReference>
<dbReference type="OrthoDB" id="958131at2"/>
<feature type="transmembrane region" description="Helical" evidence="1">
    <location>
        <begin position="75"/>
        <end position="98"/>
    </location>
</feature>
<dbReference type="GO" id="GO:0008237">
    <property type="term" value="F:metallopeptidase activity"/>
    <property type="evidence" value="ECO:0007669"/>
    <property type="project" value="UniProtKB-KW"/>
</dbReference>
<keyword evidence="1" id="KW-1133">Transmembrane helix</keyword>
<dbReference type="RefSeq" id="WP_131959669.1">
    <property type="nucleotide sequence ID" value="NZ_SMFL01000006.1"/>
</dbReference>
<organism evidence="3 4">
    <name type="scientific">Dyadobacter psychrotolerans</name>
    <dbReference type="NCBI Taxonomy" id="2541721"/>
    <lineage>
        <taxon>Bacteria</taxon>
        <taxon>Pseudomonadati</taxon>
        <taxon>Bacteroidota</taxon>
        <taxon>Cytophagia</taxon>
        <taxon>Cytophagales</taxon>
        <taxon>Spirosomataceae</taxon>
        <taxon>Dyadobacter</taxon>
    </lineage>
</organism>
<comment type="caution">
    <text evidence="3">The sequence shown here is derived from an EMBL/GenBank/DDBJ whole genome shotgun (WGS) entry which is preliminary data.</text>
</comment>
<feature type="transmembrane region" description="Helical" evidence="1">
    <location>
        <begin position="133"/>
        <end position="153"/>
    </location>
</feature>